<evidence type="ECO:0000313" key="10">
    <source>
        <dbReference type="Proteomes" id="UP000199093"/>
    </source>
</evidence>
<dbReference type="AlphaFoldDB" id="A0A1G8HYS2"/>
<accession>A0A1G8HYS2</accession>
<reference evidence="9 10" key="1">
    <citation type="submission" date="2016-10" db="EMBL/GenBank/DDBJ databases">
        <authorList>
            <person name="de Groot N.N."/>
        </authorList>
    </citation>
    <scope>NUCLEOTIDE SEQUENCE [LARGE SCALE GENOMIC DNA]</scope>
    <source>
        <strain evidence="9 10">DSM 26424</strain>
    </source>
</reference>
<feature type="transmembrane region" description="Helical" evidence="7">
    <location>
        <begin position="136"/>
        <end position="165"/>
    </location>
</feature>
<evidence type="ECO:0000313" key="9">
    <source>
        <dbReference type="EMBL" id="SDI11610.1"/>
    </source>
</evidence>
<dbReference type="OrthoDB" id="9766870at2"/>
<dbReference type="PROSITE" id="PS50928">
    <property type="entry name" value="ABC_TM1"/>
    <property type="match status" value="1"/>
</dbReference>
<dbReference type="InterPro" id="IPR050366">
    <property type="entry name" value="BP-dependent_transpt_permease"/>
</dbReference>
<dbReference type="STRING" id="555512.SAMN04487993_1001112"/>
<dbReference type="PANTHER" id="PTHR43386:SF25">
    <property type="entry name" value="PEPTIDE ABC TRANSPORTER PERMEASE PROTEIN"/>
    <property type="match status" value="1"/>
</dbReference>
<evidence type="ECO:0000259" key="8">
    <source>
        <dbReference type="PROSITE" id="PS50928"/>
    </source>
</evidence>
<keyword evidence="3" id="KW-1003">Cell membrane</keyword>
<dbReference type="SUPFAM" id="SSF161098">
    <property type="entry name" value="MetI-like"/>
    <property type="match status" value="1"/>
</dbReference>
<feature type="domain" description="ABC transmembrane type-1" evidence="8">
    <location>
        <begin position="92"/>
        <end position="281"/>
    </location>
</feature>
<dbReference type="GO" id="GO:0055085">
    <property type="term" value="P:transmembrane transport"/>
    <property type="evidence" value="ECO:0007669"/>
    <property type="project" value="InterPro"/>
</dbReference>
<dbReference type="InterPro" id="IPR000515">
    <property type="entry name" value="MetI-like"/>
</dbReference>
<dbReference type="PANTHER" id="PTHR43386">
    <property type="entry name" value="OLIGOPEPTIDE TRANSPORT SYSTEM PERMEASE PROTEIN APPC"/>
    <property type="match status" value="1"/>
</dbReference>
<feature type="transmembrane region" description="Helical" evidence="7">
    <location>
        <begin position="258"/>
        <end position="281"/>
    </location>
</feature>
<organism evidence="9 10">
    <name type="scientific">Salipiger marinus</name>
    <dbReference type="NCBI Taxonomy" id="555512"/>
    <lineage>
        <taxon>Bacteria</taxon>
        <taxon>Pseudomonadati</taxon>
        <taxon>Pseudomonadota</taxon>
        <taxon>Alphaproteobacteria</taxon>
        <taxon>Rhodobacterales</taxon>
        <taxon>Roseobacteraceae</taxon>
        <taxon>Salipiger</taxon>
    </lineage>
</organism>
<protein>
    <submittedName>
        <fullName evidence="9">Peptide/nickel transport system permease protein</fullName>
    </submittedName>
</protein>
<dbReference type="Pfam" id="PF00528">
    <property type="entry name" value="BPD_transp_1"/>
    <property type="match status" value="1"/>
</dbReference>
<name>A0A1G8HYS2_9RHOB</name>
<dbReference type="Gene3D" id="1.10.3720.10">
    <property type="entry name" value="MetI-like"/>
    <property type="match status" value="1"/>
</dbReference>
<evidence type="ECO:0000256" key="1">
    <source>
        <dbReference type="ARBA" id="ARBA00004651"/>
    </source>
</evidence>
<proteinExistence type="inferred from homology"/>
<dbReference type="CDD" id="cd06261">
    <property type="entry name" value="TM_PBP2"/>
    <property type="match status" value="1"/>
</dbReference>
<evidence type="ECO:0000256" key="6">
    <source>
        <dbReference type="ARBA" id="ARBA00023136"/>
    </source>
</evidence>
<dbReference type="InterPro" id="IPR035906">
    <property type="entry name" value="MetI-like_sf"/>
</dbReference>
<feature type="transmembrane region" description="Helical" evidence="7">
    <location>
        <begin position="94"/>
        <end position="116"/>
    </location>
</feature>
<keyword evidence="6 7" id="KW-0472">Membrane</keyword>
<keyword evidence="2 7" id="KW-0813">Transport</keyword>
<keyword evidence="5 7" id="KW-1133">Transmembrane helix</keyword>
<dbReference type="RefSeq" id="WP_089842079.1">
    <property type="nucleotide sequence ID" value="NZ_FNEJ01000001.1"/>
</dbReference>
<keyword evidence="10" id="KW-1185">Reference proteome</keyword>
<sequence>MVTLADPIPRRRRRKARSAQGADIIQKVAMALALLLVGAAIFAPLLTAYDPLQQSLLARLRPPVGFDRYSAGHFAGTDELGRDVLSRSLHGLRLTLALAFAGAVIGLVIGGLLGLVAGLRRGWAEDGIMALVDMQIAIPFTLVALLVLALMGSSLTVLVFVLGVAGWEQYARIVRGEVRRIAAQPYLEAARAAGAGPLYTAWRHVLPNLVSPLVVQFTLALSNIVILESTLSFLGLGVQPPQPSLGSMVGLGRDYMPTAPWIVLTPAALIVLLTFTVQILGDWLRDRADVRLNDR</sequence>
<dbReference type="Proteomes" id="UP000199093">
    <property type="component" value="Unassembled WGS sequence"/>
</dbReference>
<gene>
    <name evidence="9" type="ORF">SAMN04487993_1001112</name>
</gene>
<evidence type="ECO:0000256" key="7">
    <source>
        <dbReference type="RuleBase" id="RU363032"/>
    </source>
</evidence>
<dbReference type="GO" id="GO:0005886">
    <property type="term" value="C:plasma membrane"/>
    <property type="evidence" value="ECO:0007669"/>
    <property type="project" value="UniProtKB-SubCell"/>
</dbReference>
<comment type="similarity">
    <text evidence="7">Belongs to the binding-protein-dependent transport system permease family.</text>
</comment>
<evidence type="ECO:0000256" key="2">
    <source>
        <dbReference type="ARBA" id="ARBA00022448"/>
    </source>
</evidence>
<evidence type="ECO:0000256" key="5">
    <source>
        <dbReference type="ARBA" id="ARBA00022989"/>
    </source>
</evidence>
<dbReference type="EMBL" id="FNEJ01000001">
    <property type="protein sequence ID" value="SDI11610.1"/>
    <property type="molecule type" value="Genomic_DNA"/>
</dbReference>
<feature type="transmembrane region" description="Helical" evidence="7">
    <location>
        <begin position="28"/>
        <end position="49"/>
    </location>
</feature>
<keyword evidence="4 7" id="KW-0812">Transmembrane</keyword>
<evidence type="ECO:0000256" key="4">
    <source>
        <dbReference type="ARBA" id="ARBA00022692"/>
    </source>
</evidence>
<comment type="subcellular location">
    <subcellularLocation>
        <location evidence="1 7">Cell membrane</location>
        <topology evidence="1 7">Multi-pass membrane protein</topology>
    </subcellularLocation>
</comment>
<evidence type="ECO:0000256" key="3">
    <source>
        <dbReference type="ARBA" id="ARBA00022475"/>
    </source>
</evidence>